<evidence type="ECO:0000256" key="3">
    <source>
        <dbReference type="ARBA" id="ARBA00022679"/>
    </source>
</evidence>
<comment type="similarity">
    <text evidence="1">Belongs to the glycosyltransferase 2 family.</text>
</comment>
<dbReference type="AlphaFoldDB" id="A0A1G6T6P7"/>
<dbReference type="OrthoDB" id="9802649at2"/>
<name>A0A1G6T6P7_9BURK</name>
<accession>A0A1G6T6P7</accession>
<dbReference type="PANTHER" id="PTHR43685:SF5">
    <property type="entry name" value="GLYCOSYLTRANSFERASE EPSE-RELATED"/>
    <property type="match status" value="1"/>
</dbReference>
<dbReference type="GO" id="GO:0016757">
    <property type="term" value="F:glycosyltransferase activity"/>
    <property type="evidence" value="ECO:0007669"/>
    <property type="project" value="UniProtKB-KW"/>
</dbReference>
<evidence type="ECO:0000259" key="4">
    <source>
        <dbReference type="Pfam" id="PF00535"/>
    </source>
</evidence>
<evidence type="ECO:0000256" key="2">
    <source>
        <dbReference type="ARBA" id="ARBA00022676"/>
    </source>
</evidence>
<dbReference type="EMBL" id="FMYQ01000016">
    <property type="protein sequence ID" value="SDD24544.1"/>
    <property type="molecule type" value="Genomic_DNA"/>
</dbReference>
<dbReference type="STRING" id="416944.SAMN05421548_116133"/>
<evidence type="ECO:0000313" key="5">
    <source>
        <dbReference type="EMBL" id="SDD24544.1"/>
    </source>
</evidence>
<dbReference type="PANTHER" id="PTHR43685">
    <property type="entry name" value="GLYCOSYLTRANSFERASE"/>
    <property type="match status" value="1"/>
</dbReference>
<dbReference type="InterPro" id="IPR001173">
    <property type="entry name" value="Glyco_trans_2-like"/>
</dbReference>
<dbReference type="RefSeq" id="WP_091999278.1">
    <property type="nucleotide sequence ID" value="NZ_FMYQ01000016.1"/>
</dbReference>
<keyword evidence="6" id="KW-1185">Reference proteome</keyword>
<dbReference type="Proteomes" id="UP000198908">
    <property type="component" value="Unassembled WGS sequence"/>
</dbReference>
<keyword evidence="3 5" id="KW-0808">Transferase</keyword>
<keyword evidence="2" id="KW-0328">Glycosyltransferase</keyword>
<reference evidence="6" key="1">
    <citation type="submission" date="2016-09" db="EMBL/GenBank/DDBJ databases">
        <authorList>
            <person name="Varghese N."/>
            <person name="Submissions S."/>
        </authorList>
    </citation>
    <scope>NUCLEOTIDE SEQUENCE [LARGE SCALE GENOMIC DNA]</scope>
    <source>
        <strain evidence="6">TNe-862</strain>
    </source>
</reference>
<feature type="domain" description="Glycosyltransferase 2-like" evidence="4">
    <location>
        <begin position="5"/>
        <end position="166"/>
    </location>
</feature>
<dbReference type="InterPro" id="IPR050834">
    <property type="entry name" value="Glycosyltransf_2"/>
</dbReference>
<dbReference type="Pfam" id="PF00535">
    <property type="entry name" value="Glycos_transf_2"/>
    <property type="match status" value="1"/>
</dbReference>
<sequence>MASVTVLIAARNAERTLAETLESLANQTFRDFGVVLVNDASTDSTVDIAHRFRSRLNVEILSPERHLGISGAANAGLRIIESRYVARIDADDIAMPTRLEKQVAFLEANPGIDALGTAMELFYEQPGRESRVLIKPEDDASIKTALVQYCAVSNGSAMFRKSFFDDVGTYDTRLAAAEDYDVWCRGALLGKRYANLPESLTRYRQHDASTSAQKYQLQQELDLQVKRKYIGALLGGESSGNLAEFFSLLTRFTNREIAEVVVRQSMQLLFKLSRKVPNEALFSSIVADCLRRHLSPA</sequence>
<organism evidence="5 6">
    <name type="scientific">Paraburkholderia lycopersici</name>
    <dbReference type="NCBI Taxonomy" id="416944"/>
    <lineage>
        <taxon>Bacteria</taxon>
        <taxon>Pseudomonadati</taxon>
        <taxon>Pseudomonadota</taxon>
        <taxon>Betaproteobacteria</taxon>
        <taxon>Burkholderiales</taxon>
        <taxon>Burkholderiaceae</taxon>
        <taxon>Paraburkholderia</taxon>
    </lineage>
</organism>
<proteinExistence type="inferred from homology"/>
<dbReference type="InterPro" id="IPR029044">
    <property type="entry name" value="Nucleotide-diphossugar_trans"/>
</dbReference>
<dbReference type="SUPFAM" id="SSF53448">
    <property type="entry name" value="Nucleotide-diphospho-sugar transferases"/>
    <property type="match status" value="1"/>
</dbReference>
<dbReference type="Gene3D" id="3.90.550.10">
    <property type="entry name" value="Spore Coat Polysaccharide Biosynthesis Protein SpsA, Chain A"/>
    <property type="match status" value="1"/>
</dbReference>
<gene>
    <name evidence="5" type="ORF">SAMN05421548_116133</name>
</gene>
<evidence type="ECO:0000313" key="6">
    <source>
        <dbReference type="Proteomes" id="UP000198908"/>
    </source>
</evidence>
<protein>
    <submittedName>
        <fullName evidence="5">Glycosyl transferase family 2</fullName>
    </submittedName>
</protein>
<evidence type="ECO:0000256" key="1">
    <source>
        <dbReference type="ARBA" id="ARBA00006739"/>
    </source>
</evidence>